<dbReference type="AlphaFoldDB" id="A0A7Y9KEQ6"/>
<dbReference type="CDD" id="cd06173">
    <property type="entry name" value="MFS_MefA_like"/>
    <property type="match status" value="1"/>
</dbReference>
<feature type="transmembrane region" description="Helical" evidence="6">
    <location>
        <begin position="238"/>
        <end position="262"/>
    </location>
</feature>
<evidence type="ECO:0000256" key="4">
    <source>
        <dbReference type="ARBA" id="ARBA00022989"/>
    </source>
</evidence>
<dbReference type="GO" id="GO:0022857">
    <property type="term" value="F:transmembrane transporter activity"/>
    <property type="evidence" value="ECO:0007669"/>
    <property type="project" value="InterPro"/>
</dbReference>
<evidence type="ECO:0000256" key="6">
    <source>
        <dbReference type="SAM" id="Phobius"/>
    </source>
</evidence>
<dbReference type="PANTHER" id="PTHR23513">
    <property type="entry name" value="INTEGRAL MEMBRANE EFFLUX PROTEIN-RELATED"/>
    <property type="match status" value="1"/>
</dbReference>
<reference evidence="7 8" key="1">
    <citation type="submission" date="2020-07" db="EMBL/GenBank/DDBJ databases">
        <title>Sequencing the genomes of 1000 actinobacteria strains.</title>
        <authorList>
            <person name="Klenk H.-P."/>
        </authorList>
    </citation>
    <scope>NUCLEOTIDE SEQUENCE [LARGE SCALE GENOMIC DNA]</scope>
    <source>
        <strain evidence="7 8">DSM 43461</strain>
    </source>
</reference>
<evidence type="ECO:0000256" key="5">
    <source>
        <dbReference type="ARBA" id="ARBA00023136"/>
    </source>
</evidence>
<dbReference type="PANTHER" id="PTHR23513:SF6">
    <property type="entry name" value="MAJOR FACILITATOR SUPERFAMILY ASSOCIATED DOMAIN-CONTAINING PROTEIN"/>
    <property type="match status" value="1"/>
</dbReference>
<evidence type="ECO:0000256" key="2">
    <source>
        <dbReference type="ARBA" id="ARBA00022475"/>
    </source>
</evidence>
<keyword evidence="8" id="KW-1185">Reference proteome</keyword>
<keyword evidence="4 6" id="KW-1133">Transmembrane helix</keyword>
<feature type="transmembrane region" description="Helical" evidence="6">
    <location>
        <begin position="268"/>
        <end position="291"/>
    </location>
</feature>
<evidence type="ECO:0000313" key="8">
    <source>
        <dbReference type="Proteomes" id="UP000591272"/>
    </source>
</evidence>
<proteinExistence type="predicted"/>
<dbReference type="InterPro" id="IPR036259">
    <property type="entry name" value="MFS_trans_sf"/>
</dbReference>
<feature type="transmembrane region" description="Helical" evidence="6">
    <location>
        <begin position="159"/>
        <end position="178"/>
    </location>
</feature>
<evidence type="ECO:0000256" key="1">
    <source>
        <dbReference type="ARBA" id="ARBA00004651"/>
    </source>
</evidence>
<dbReference type="EMBL" id="JACCBT010000001">
    <property type="protein sequence ID" value="NYE14770.1"/>
    <property type="molecule type" value="Genomic_DNA"/>
</dbReference>
<dbReference type="Proteomes" id="UP000591272">
    <property type="component" value="Unassembled WGS sequence"/>
</dbReference>
<dbReference type="RefSeq" id="WP_179835592.1">
    <property type="nucleotide sequence ID" value="NZ_BMRD01000010.1"/>
</dbReference>
<feature type="transmembrane region" description="Helical" evidence="6">
    <location>
        <begin position="7"/>
        <end position="27"/>
    </location>
</feature>
<dbReference type="Gene3D" id="1.20.1250.20">
    <property type="entry name" value="MFS general substrate transporter like domains"/>
    <property type="match status" value="1"/>
</dbReference>
<keyword evidence="5 6" id="KW-0472">Membrane</keyword>
<comment type="subcellular location">
    <subcellularLocation>
        <location evidence="1">Cell membrane</location>
        <topology evidence="1">Multi-pass membrane protein</topology>
    </subcellularLocation>
</comment>
<evidence type="ECO:0000313" key="7">
    <source>
        <dbReference type="EMBL" id="NYE14770.1"/>
    </source>
</evidence>
<comment type="caution">
    <text evidence="7">The sequence shown here is derived from an EMBL/GenBank/DDBJ whole genome shotgun (WGS) entry which is preliminary data.</text>
</comment>
<name>A0A7Y9KEQ6_9ACTN</name>
<feature type="transmembrane region" description="Helical" evidence="6">
    <location>
        <begin position="64"/>
        <end position="87"/>
    </location>
</feature>
<organism evidence="7 8">
    <name type="scientific">Actinomadura citrea</name>
    <dbReference type="NCBI Taxonomy" id="46158"/>
    <lineage>
        <taxon>Bacteria</taxon>
        <taxon>Bacillati</taxon>
        <taxon>Actinomycetota</taxon>
        <taxon>Actinomycetes</taxon>
        <taxon>Streptosporangiales</taxon>
        <taxon>Thermomonosporaceae</taxon>
        <taxon>Actinomadura</taxon>
    </lineage>
</organism>
<feature type="transmembrane region" description="Helical" evidence="6">
    <location>
        <begin position="364"/>
        <end position="383"/>
    </location>
</feature>
<feature type="transmembrane region" description="Helical" evidence="6">
    <location>
        <begin position="395"/>
        <end position="414"/>
    </location>
</feature>
<sequence length="426" mass="43463">MFLGGQSVSLLGDGCAVLAVPLLVLQLTRDPLAAGLAAAPRGIGYLLVGLPAGPVVDRLNPWRVLVAMDVLRAGVFVVLPGLVWLGAAPLGGVLALAFVGGAATVFFDAALTVAVKDLFPAEGLLRANSVLESAGRTSQMVGPAIVALLATWIGVETALLINAATFAVSLATLVPLLIEVRAGRTRGGGARDARSAGLLAPGRADRARTTPRSARLMLRRLGEDLWEGLRFIVGFRPLLALTIVQTLVNLCLAVDTLIVYFARVQLGLPTPLVAAVITAGGAGGIAGAVTAPFIAARLGALPSISLGILLAAGSLLVMGASTGWAPLLAANAVQVWAVSIASVINRSTRQRWIPRELLGRVTTAARALFVAATPVGATVAGAVTKASGHDPRPAFLAAGLLIGVIIGCGWFGVLRRYDTPAAAPDS</sequence>
<dbReference type="GO" id="GO:0005886">
    <property type="term" value="C:plasma membrane"/>
    <property type="evidence" value="ECO:0007669"/>
    <property type="project" value="UniProtKB-SubCell"/>
</dbReference>
<feature type="transmembrane region" description="Helical" evidence="6">
    <location>
        <begin position="324"/>
        <end position="344"/>
    </location>
</feature>
<protein>
    <submittedName>
        <fullName evidence="7">MFS family permease</fullName>
    </submittedName>
</protein>
<dbReference type="InterPro" id="IPR011701">
    <property type="entry name" value="MFS"/>
</dbReference>
<feature type="transmembrane region" description="Helical" evidence="6">
    <location>
        <begin position="93"/>
        <end position="115"/>
    </location>
</feature>
<dbReference type="Pfam" id="PF07690">
    <property type="entry name" value="MFS_1"/>
    <property type="match status" value="1"/>
</dbReference>
<gene>
    <name evidence="7" type="ORF">BJ999_005066</name>
</gene>
<accession>A0A7Y9KEQ6</accession>
<feature type="transmembrane region" description="Helical" evidence="6">
    <location>
        <begin position="33"/>
        <end position="52"/>
    </location>
</feature>
<keyword evidence="3 6" id="KW-0812">Transmembrane</keyword>
<dbReference type="SUPFAM" id="SSF103473">
    <property type="entry name" value="MFS general substrate transporter"/>
    <property type="match status" value="1"/>
</dbReference>
<evidence type="ECO:0000256" key="3">
    <source>
        <dbReference type="ARBA" id="ARBA00022692"/>
    </source>
</evidence>
<feature type="transmembrane region" description="Helical" evidence="6">
    <location>
        <begin position="298"/>
        <end position="318"/>
    </location>
</feature>
<keyword evidence="2" id="KW-1003">Cell membrane</keyword>